<dbReference type="SUPFAM" id="SSF50969">
    <property type="entry name" value="YVTN repeat-like/Quinoprotein amine dehydrogenase"/>
    <property type="match status" value="1"/>
</dbReference>
<keyword evidence="3" id="KW-1185">Reference proteome</keyword>
<proteinExistence type="predicted"/>
<gene>
    <name evidence="2" type="ORF">BC793_11524</name>
</gene>
<reference evidence="2 3" key="1">
    <citation type="submission" date="2018-05" db="EMBL/GenBank/DDBJ databases">
        <title>Genomic Encyclopedia of Archaeal and Bacterial Type Strains, Phase II (KMG-II): from individual species to whole genera.</title>
        <authorList>
            <person name="Goeker M."/>
        </authorList>
    </citation>
    <scope>NUCLEOTIDE SEQUENCE [LARGE SCALE GENOMIC DNA]</scope>
    <source>
        <strain evidence="2 3">DSM 45184</strain>
    </source>
</reference>
<sequence length="666" mass="70624">MRTTIAAASAAAVLGTVVFAGAAPAAADSTKLLPIRAADNLIVDSGRQRLLLSDESSGIVALGYDGTVAGRYALPGVSDLFLTRDAARLYAAVPAEHKIVALDAETLQRVGDYPVGDTVLPYHLVATSGKIWFGYSDKPAGSFSGKENIGSLDVSGESPVVALDLGDPKWDDPWYDKAPRLAAAAGDAGRIAVAGVQQDAVLDVSDGTAKVVARVDAISVSSEKQDVGLSPDGELMATTVYGEYAARLRRTSDLEEVRRLPVEGGSTALDFAADGTVAVGAGGVYDPDVYVFASGSSTAVRNYEFGNSSDNSSGGDRLARDAVAWEPGGSRLFAISSNHEGEFTLRVFTEPRKSQPTLALTGPSTAARARALTVSGTLAASLALPAGTPVTVTRTDAETPGGVSLGTRTITASGGFSFTDTPQAGGRVTYRVAYAGDETRLAVSATHAVEVARTTPSLALNNNGKVYHYGQNVPFTAYLGATYKNRVVEFYADPWGGDLGRRRIGKATVNSKGYAYASLKVYRNTGVQAVFAGDTRFAPRTVAATVYSRVPVSLKLSKYYRTGKIGSRTYRYYRKTGKPTFLVTMPRYTKRTAYIRADIWYQGRWHLAFEGDVPVNAKGQAGAYISSVKGLAGYRFRIRAAYRNGASGDSVNYTTYTAYQYFTVSR</sequence>
<protein>
    <submittedName>
        <fullName evidence="2">Uncharacterized protein</fullName>
    </submittedName>
</protein>
<dbReference type="AlphaFoldDB" id="A0A316F621"/>
<dbReference type="InterPro" id="IPR015943">
    <property type="entry name" value="WD40/YVTN_repeat-like_dom_sf"/>
</dbReference>
<dbReference type="Proteomes" id="UP000245697">
    <property type="component" value="Unassembled WGS sequence"/>
</dbReference>
<comment type="caution">
    <text evidence="2">The sequence shown here is derived from an EMBL/GenBank/DDBJ whole genome shotgun (WGS) entry which is preliminary data.</text>
</comment>
<feature type="chain" id="PRO_5016311055" evidence="1">
    <location>
        <begin position="23"/>
        <end position="666"/>
    </location>
</feature>
<accession>A0A316F621</accession>
<dbReference type="RefSeq" id="WP_109598428.1">
    <property type="nucleotide sequence ID" value="NZ_BONA01000056.1"/>
</dbReference>
<dbReference type="OrthoDB" id="4332189at2"/>
<name>A0A316F621_9ACTN</name>
<evidence type="ECO:0000313" key="2">
    <source>
        <dbReference type="EMBL" id="PWK41940.1"/>
    </source>
</evidence>
<organism evidence="2 3">
    <name type="scientific">Actinoplanes xinjiangensis</name>
    <dbReference type="NCBI Taxonomy" id="512350"/>
    <lineage>
        <taxon>Bacteria</taxon>
        <taxon>Bacillati</taxon>
        <taxon>Actinomycetota</taxon>
        <taxon>Actinomycetes</taxon>
        <taxon>Micromonosporales</taxon>
        <taxon>Micromonosporaceae</taxon>
        <taxon>Actinoplanes</taxon>
    </lineage>
</organism>
<evidence type="ECO:0000256" key="1">
    <source>
        <dbReference type="SAM" id="SignalP"/>
    </source>
</evidence>
<dbReference type="Gene3D" id="2.130.10.10">
    <property type="entry name" value="YVTN repeat-like/Quinoprotein amine dehydrogenase"/>
    <property type="match status" value="1"/>
</dbReference>
<feature type="signal peptide" evidence="1">
    <location>
        <begin position="1"/>
        <end position="22"/>
    </location>
</feature>
<dbReference type="InterPro" id="IPR011044">
    <property type="entry name" value="Quino_amine_DH_bsu"/>
</dbReference>
<dbReference type="EMBL" id="QGGR01000015">
    <property type="protein sequence ID" value="PWK41940.1"/>
    <property type="molecule type" value="Genomic_DNA"/>
</dbReference>
<dbReference type="SUPFAM" id="SSF82171">
    <property type="entry name" value="DPP6 N-terminal domain-like"/>
    <property type="match status" value="1"/>
</dbReference>
<evidence type="ECO:0000313" key="3">
    <source>
        <dbReference type="Proteomes" id="UP000245697"/>
    </source>
</evidence>
<keyword evidence="1" id="KW-0732">Signal</keyword>